<keyword evidence="2 3" id="KW-0975">Bacterial flagellum</keyword>
<dbReference type="InterPro" id="IPR001029">
    <property type="entry name" value="Flagellin_N"/>
</dbReference>
<comment type="function">
    <text evidence="3">Flagellin is the subunit protein which polymerizes to form the filaments of bacterial flagella.</text>
</comment>
<dbReference type="Gene3D" id="1.20.1330.10">
    <property type="entry name" value="f41 fragment of flagellin, N-terminal domain"/>
    <property type="match status" value="1"/>
</dbReference>
<proteinExistence type="inferred from homology"/>
<evidence type="ECO:0000259" key="5">
    <source>
        <dbReference type="Pfam" id="PF00700"/>
    </source>
</evidence>
<evidence type="ECO:0000256" key="1">
    <source>
        <dbReference type="ARBA" id="ARBA00005709"/>
    </source>
</evidence>
<keyword evidence="6" id="KW-0969">Cilium</keyword>
<dbReference type="EMBL" id="JBFOCI010000001">
    <property type="protein sequence ID" value="MEW9804471.1"/>
    <property type="molecule type" value="Genomic_DNA"/>
</dbReference>
<keyword evidence="7" id="KW-1185">Reference proteome</keyword>
<name>A0ABV3QTS2_9HYPH</name>
<dbReference type="RefSeq" id="WP_367721524.1">
    <property type="nucleotide sequence ID" value="NZ_JBFOCH010000007.1"/>
</dbReference>
<comment type="caution">
    <text evidence="6">The sequence shown here is derived from an EMBL/GenBank/DDBJ whole genome shotgun (WGS) entry which is preliminary data.</text>
</comment>
<comment type="similarity">
    <text evidence="1 3">Belongs to the bacterial flagellin family.</text>
</comment>
<feature type="domain" description="Flagellin C-terminal" evidence="5">
    <location>
        <begin position="276"/>
        <end position="361"/>
    </location>
</feature>
<sequence>MSSIMTNASAMTALQTLNATNKSLATTQGRISTGYRVAEAADNAAYWSIATTMRSDHKALSTVQDSLGLGASKVDTAYTGMNKAIEIVNDIKVKLVAANGASTADKEKIQVEIEALQGQLKSYADSATFSGTNFLSVISDKTAAGAAAGTADAVQQDVKIVSAFNRSSAGAVSLATIDVKIETVKLFDGGAGAAVKNDGILDRQTSIWSSSAAQAAYDTAYNAALAAGDSDVDAASDGATAAAAADATATSIASISVHNLDITASGVTDGFITSMITKVEGALKSMTDAATNLGAAKNRIDLQKTFTTSLMDSIERGIGQLVDADMNKESTRLQALQVQQQLGIQALSIANGNSQSILSLFRG</sequence>
<evidence type="ECO:0000313" key="7">
    <source>
        <dbReference type="Proteomes" id="UP001556196"/>
    </source>
</evidence>
<reference evidence="6 7" key="1">
    <citation type="submission" date="2024-06" db="EMBL/GenBank/DDBJ databases">
        <authorList>
            <person name="Tuo L."/>
        </authorList>
    </citation>
    <scope>NUCLEOTIDE SEQUENCE [LARGE SCALE GENOMIC DNA]</scope>
    <source>
        <strain evidence="6 7">ZMM04-5</strain>
    </source>
</reference>
<dbReference type="SUPFAM" id="SSF64518">
    <property type="entry name" value="Phase 1 flagellin"/>
    <property type="match status" value="1"/>
</dbReference>
<dbReference type="PANTHER" id="PTHR42792:SF2">
    <property type="entry name" value="FLAGELLIN"/>
    <property type="match status" value="1"/>
</dbReference>
<dbReference type="Proteomes" id="UP001556196">
    <property type="component" value="Unassembled WGS sequence"/>
</dbReference>
<dbReference type="Pfam" id="PF00700">
    <property type="entry name" value="Flagellin_C"/>
    <property type="match status" value="1"/>
</dbReference>
<feature type="domain" description="Flagellin N-terminal" evidence="4">
    <location>
        <begin position="4"/>
        <end position="137"/>
    </location>
</feature>
<evidence type="ECO:0000256" key="2">
    <source>
        <dbReference type="ARBA" id="ARBA00023143"/>
    </source>
</evidence>
<organism evidence="6 7">
    <name type="scientific">Mesorhizobium marinum</name>
    <dbReference type="NCBI Taxonomy" id="3228790"/>
    <lineage>
        <taxon>Bacteria</taxon>
        <taxon>Pseudomonadati</taxon>
        <taxon>Pseudomonadota</taxon>
        <taxon>Alphaproteobacteria</taxon>
        <taxon>Hyphomicrobiales</taxon>
        <taxon>Phyllobacteriaceae</taxon>
        <taxon>Mesorhizobium</taxon>
    </lineage>
</organism>
<dbReference type="PANTHER" id="PTHR42792">
    <property type="entry name" value="FLAGELLIN"/>
    <property type="match status" value="1"/>
</dbReference>
<keyword evidence="3" id="KW-0964">Secreted</keyword>
<gene>
    <name evidence="6" type="ORF">ABUE31_00545</name>
</gene>
<comment type="subcellular location">
    <subcellularLocation>
        <location evidence="3">Secreted</location>
    </subcellularLocation>
    <subcellularLocation>
        <location evidence="3">Bacterial flagellum</location>
    </subcellularLocation>
</comment>
<dbReference type="InterPro" id="IPR001492">
    <property type="entry name" value="Flagellin"/>
</dbReference>
<accession>A0ABV3QTS2</accession>
<evidence type="ECO:0000256" key="3">
    <source>
        <dbReference type="RuleBase" id="RU362073"/>
    </source>
</evidence>
<evidence type="ECO:0000313" key="6">
    <source>
        <dbReference type="EMBL" id="MEW9804471.1"/>
    </source>
</evidence>
<keyword evidence="6" id="KW-0282">Flagellum</keyword>
<evidence type="ECO:0000259" key="4">
    <source>
        <dbReference type="Pfam" id="PF00669"/>
    </source>
</evidence>
<dbReference type="InterPro" id="IPR046358">
    <property type="entry name" value="Flagellin_C"/>
</dbReference>
<keyword evidence="6" id="KW-0966">Cell projection</keyword>
<dbReference type="Pfam" id="PF00669">
    <property type="entry name" value="Flagellin_N"/>
    <property type="match status" value="1"/>
</dbReference>
<protein>
    <recommendedName>
        <fullName evidence="3">Flagellin</fullName>
    </recommendedName>
</protein>